<dbReference type="Pfam" id="PF07277">
    <property type="entry name" value="SapC"/>
    <property type="match status" value="1"/>
</dbReference>
<protein>
    <submittedName>
        <fullName evidence="1">SapC family protein</fullName>
    </submittedName>
</protein>
<dbReference type="AlphaFoldDB" id="A0A5B8LKQ3"/>
<sequence length="238" mass="26386">MTDHALLDSTTHRDLRVRTARGAELGDAVMACITVPDEFRQVQDDYPILFRLDVERDNFTALAMFGFENGENLYLDGDRWDASYIPLAIGIQPFLIGGTPDETADKQVHVDTASPRIAVGEGMRVFDEDGRPTPYLESIAEKLGALDAGYRGTNDFFAALRRHNLLEPLTLEITLDDGSINRLVGFHVIDEARLSELDAATLGELSEADHLMPIFMAVASIGRLRDLIARKNRRNANG</sequence>
<dbReference type="EMBL" id="CP042306">
    <property type="protein sequence ID" value="QDZ08751.1"/>
    <property type="molecule type" value="Genomic_DNA"/>
</dbReference>
<organism evidence="1 2">
    <name type="scientific">Sphingomonas panacisoli</name>
    <dbReference type="NCBI Taxonomy" id="1813879"/>
    <lineage>
        <taxon>Bacteria</taxon>
        <taxon>Pseudomonadati</taxon>
        <taxon>Pseudomonadota</taxon>
        <taxon>Alphaproteobacteria</taxon>
        <taxon>Sphingomonadales</taxon>
        <taxon>Sphingomonadaceae</taxon>
        <taxon>Sphingomonas</taxon>
    </lineage>
</organism>
<name>A0A5B8LKQ3_9SPHN</name>
<proteinExistence type="predicted"/>
<dbReference type="KEGG" id="spai:FPZ24_15805"/>
<gene>
    <name evidence="1" type="ORF">FPZ24_15805</name>
</gene>
<evidence type="ECO:0000313" key="1">
    <source>
        <dbReference type="EMBL" id="QDZ08751.1"/>
    </source>
</evidence>
<dbReference type="Proteomes" id="UP000315673">
    <property type="component" value="Chromosome"/>
</dbReference>
<dbReference type="OrthoDB" id="8888710at2"/>
<accession>A0A5B8LKQ3</accession>
<dbReference type="RefSeq" id="WP_146573601.1">
    <property type="nucleotide sequence ID" value="NZ_CP042306.1"/>
</dbReference>
<keyword evidence="2" id="KW-1185">Reference proteome</keyword>
<evidence type="ECO:0000313" key="2">
    <source>
        <dbReference type="Proteomes" id="UP000315673"/>
    </source>
</evidence>
<reference evidence="1 2" key="1">
    <citation type="submission" date="2019-07" db="EMBL/GenBank/DDBJ databases">
        <title>Full genome sequence of Sphingomonas sp. 4R-6-7(HKS19).</title>
        <authorList>
            <person name="Im W.-T."/>
        </authorList>
    </citation>
    <scope>NUCLEOTIDE SEQUENCE [LARGE SCALE GENOMIC DNA]</scope>
    <source>
        <strain evidence="1 2">HKS19</strain>
    </source>
</reference>
<dbReference type="InterPro" id="IPR010836">
    <property type="entry name" value="SapC"/>
</dbReference>